<comment type="caution">
    <text evidence="1">The sequence shown here is derived from an EMBL/GenBank/DDBJ whole genome shotgun (WGS) entry which is preliminary data.</text>
</comment>
<name>A0ABQ9EE53_TEGGR</name>
<accession>A0ABQ9EE53</accession>
<proteinExistence type="predicted"/>
<dbReference type="EMBL" id="JARBDR010000918">
    <property type="protein sequence ID" value="KAJ8302126.1"/>
    <property type="molecule type" value="Genomic_DNA"/>
</dbReference>
<sequence>MGLGWLPDLILRCLCSKALDLKRVEEDEDKSNVQCLCIRVIKDADFYECSSKDGNQNKTPQDAVIVQQPVKRFIKRLQDSADIACQEEHDASFLLLKTIPSFKVHRKIQEGKHLEDYCVEILITVFYSRAHPLIITNPASSIRGRQNKDQKENPKHVRLFGSHRQSGRDCYRKFYWEFRAVLVVLSMRVEAGVLWFIYMLQVFKRVNFLGGQSMSYLSNNEPAGDLISGDLLAKKEKHDFKKKLVVKGLKEIFVDNQDAGLRSCKMEKKLEELIHLFEGISDRSNQKYHTPSIIHTGYRTEPTKNTIPQVSYTHRIKDRTNQKYHTPGIIHAQDIRQNQPKIPYTRFIHAQDIGQNQPKIPYTRFIHAQDIGQNEQKYPTLIHPNLVINSILDAKTTCTLNIRTLSLSGSPEELQTNWIVFHLTRAADEALSNGIFCSLIDELYLFSMRLNLSLQPLQNVDLYILISCSSALNCVYVSTLSSAGYQHLNQLHAMLSSEMQEGNLHKLHLRHIEIMFEIITKRKFNFLLFVDTKSKLEVCFIQEWNRCSSLRFWIVYIIDTKELDIRNINTYCEKLTESLDKLVYLKVIEWHLQNSMTLSKVF</sequence>
<keyword evidence="2" id="KW-1185">Reference proteome</keyword>
<organism evidence="1 2">
    <name type="scientific">Tegillarca granosa</name>
    <name type="common">Malaysian cockle</name>
    <name type="synonym">Anadara granosa</name>
    <dbReference type="NCBI Taxonomy" id="220873"/>
    <lineage>
        <taxon>Eukaryota</taxon>
        <taxon>Metazoa</taxon>
        <taxon>Spiralia</taxon>
        <taxon>Lophotrochozoa</taxon>
        <taxon>Mollusca</taxon>
        <taxon>Bivalvia</taxon>
        <taxon>Autobranchia</taxon>
        <taxon>Pteriomorphia</taxon>
        <taxon>Arcoida</taxon>
        <taxon>Arcoidea</taxon>
        <taxon>Arcidae</taxon>
        <taxon>Tegillarca</taxon>
    </lineage>
</organism>
<evidence type="ECO:0000313" key="2">
    <source>
        <dbReference type="Proteomes" id="UP001217089"/>
    </source>
</evidence>
<evidence type="ECO:0000313" key="1">
    <source>
        <dbReference type="EMBL" id="KAJ8302126.1"/>
    </source>
</evidence>
<dbReference type="Proteomes" id="UP001217089">
    <property type="component" value="Unassembled WGS sequence"/>
</dbReference>
<gene>
    <name evidence="1" type="ORF">KUTeg_021113</name>
</gene>
<reference evidence="1 2" key="1">
    <citation type="submission" date="2022-12" db="EMBL/GenBank/DDBJ databases">
        <title>Chromosome-level genome of Tegillarca granosa.</title>
        <authorList>
            <person name="Kim J."/>
        </authorList>
    </citation>
    <scope>NUCLEOTIDE SEQUENCE [LARGE SCALE GENOMIC DNA]</scope>
    <source>
        <strain evidence="1">Teg-2019</strain>
        <tissue evidence="1">Adductor muscle</tissue>
    </source>
</reference>
<protein>
    <submittedName>
        <fullName evidence="1">Uncharacterized protein</fullName>
    </submittedName>
</protein>